<name>A0A151GVZ6_DRECN</name>
<dbReference type="InParanoid" id="A0A151GVZ6"/>
<dbReference type="AlphaFoldDB" id="A0A151GVZ6"/>
<feature type="compositionally biased region" description="Basic and acidic residues" evidence="1">
    <location>
        <begin position="45"/>
        <end position="57"/>
    </location>
</feature>
<feature type="compositionally biased region" description="Low complexity" evidence="1">
    <location>
        <begin position="59"/>
        <end position="72"/>
    </location>
</feature>
<comment type="caution">
    <text evidence="2">The sequence shown here is derived from an EMBL/GenBank/DDBJ whole genome shotgun (WGS) entry which is preliminary data.</text>
</comment>
<evidence type="ECO:0000313" key="2">
    <source>
        <dbReference type="EMBL" id="KYK61276.1"/>
    </source>
</evidence>
<accession>A0A151GVZ6</accession>
<protein>
    <recommendedName>
        <fullName evidence="4">Early meiotic induction protein 1</fullName>
    </recommendedName>
</protein>
<keyword evidence="3" id="KW-1185">Reference proteome</keyword>
<feature type="region of interest" description="Disordered" evidence="1">
    <location>
        <begin position="188"/>
        <end position="245"/>
    </location>
</feature>
<organism evidence="2 3">
    <name type="scientific">Drechmeria coniospora</name>
    <name type="common">Nematophagous fungus</name>
    <name type="synonym">Meria coniospora</name>
    <dbReference type="NCBI Taxonomy" id="98403"/>
    <lineage>
        <taxon>Eukaryota</taxon>
        <taxon>Fungi</taxon>
        <taxon>Dikarya</taxon>
        <taxon>Ascomycota</taxon>
        <taxon>Pezizomycotina</taxon>
        <taxon>Sordariomycetes</taxon>
        <taxon>Hypocreomycetidae</taxon>
        <taxon>Hypocreales</taxon>
        <taxon>Ophiocordycipitaceae</taxon>
        <taxon>Drechmeria</taxon>
    </lineage>
</organism>
<dbReference type="PANTHER" id="PTHR28052">
    <property type="entry name" value="UPF0545 PROTEIN C22ORF39"/>
    <property type="match status" value="1"/>
</dbReference>
<evidence type="ECO:0000256" key="1">
    <source>
        <dbReference type="SAM" id="MobiDB-lite"/>
    </source>
</evidence>
<evidence type="ECO:0008006" key="4">
    <source>
        <dbReference type="Google" id="ProtNLM"/>
    </source>
</evidence>
<dbReference type="RefSeq" id="XP_040660628.1">
    <property type="nucleotide sequence ID" value="XM_040799745.1"/>
</dbReference>
<dbReference type="Pfam" id="PF11326">
    <property type="entry name" value="PANTS-like"/>
    <property type="match status" value="1"/>
</dbReference>
<dbReference type="STRING" id="98403.A0A151GVZ6"/>
<dbReference type="Proteomes" id="UP000076580">
    <property type="component" value="Chromosome 01"/>
</dbReference>
<evidence type="ECO:0000313" key="3">
    <source>
        <dbReference type="Proteomes" id="UP000076580"/>
    </source>
</evidence>
<dbReference type="EMBL" id="LAYC01000001">
    <property type="protein sequence ID" value="KYK61276.1"/>
    <property type="molecule type" value="Genomic_DNA"/>
</dbReference>
<dbReference type="GeneID" id="63715061"/>
<feature type="compositionally biased region" description="Polar residues" evidence="1">
    <location>
        <begin position="1"/>
        <end position="10"/>
    </location>
</feature>
<dbReference type="OrthoDB" id="2017405at2759"/>
<dbReference type="PANTHER" id="PTHR28052:SF1">
    <property type="entry name" value="UPF0545 PROTEIN C22ORF39"/>
    <property type="match status" value="1"/>
</dbReference>
<feature type="region of interest" description="Disordered" evidence="1">
    <location>
        <begin position="1"/>
        <end position="81"/>
    </location>
</feature>
<proteinExistence type="predicted"/>
<feature type="compositionally biased region" description="Basic and acidic residues" evidence="1">
    <location>
        <begin position="222"/>
        <end position="238"/>
    </location>
</feature>
<dbReference type="InterPro" id="IPR021475">
    <property type="entry name" value="Pants/Emi1-like"/>
</dbReference>
<reference evidence="2 3" key="1">
    <citation type="journal article" date="2016" name="Sci. Rep.">
        <title>Insights into Adaptations to a Near-Obligate Nematode Endoparasitic Lifestyle from the Finished Genome of Drechmeria coniospora.</title>
        <authorList>
            <person name="Zhang L."/>
            <person name="Zhou Z."/>
            <person name="Guo Q."/>
            <person name="Fokkens L."/>
            <person name="Miskei M."/>
            <person name="Pocsi I."/>
            <person name="Zhang W."/>
            <person name="Chen M."/>
            <person name="Wang L."/>
            <person name="Sun Y."/>
            <person name="Donzelli B.G."/>
            <person name="Gibson D.M."/>
            <person name="Nelson D.R."/>
            <person name="Luo J.G."/>
            <person name="Rep M."/>
            <person name="Liu H."/>
            <person name="Yang S."/>
            <person name="Wang J."/>
            <person name="Krasnoff S.B."/>
            <person name="Xu Y."/>
            <person name="Molnar I."/>
            <person name="Lin M."/>
        </authorList>
    </citation>
    <scope>NUCLEOTIDE SEQUENCE [LARGE SCALE GENOMIC DNA]</scope>
    <source>
        <strain evidence="2 3">ARSEF 6962</strain>
    </source>
</reference>
<gene>
    <name evidence="2" type="ORF">DCS_02418</name>
</gene>
<feature type="compositionally biased region" description="Polar residues" evidence="1">
    <location>
        <begin position="23"/>
        <end position="38"/>
    </location>
</feature>
<sequence>MGWLWASSSAPKPLHPVRDHGPSTISSNPPLTAQTATPSEPIDPEMQKFLDLFKSDDPTASSTRKTTSQSQRPDGSESKSFLPSWISLKTSPTSTATTESPEAPVGDALSEFLLPTDMSCRQAFDLAWSCNGLGGQFNAVYRYGEMRSCSEQWDDFWFCMRSKSYTGEMKSNMIRAHYRNKAYRKYGNGKPSSEDVWEGRTERVPPGTVFTEPVAAPTMSDDEWRQKEAERRGKIREGLEDDTTT</sequence>